<organism evidence="7">
    <name type="scientific">hydrothermal vent metagenome</name>
    <dbReference type="NCBI Taxonomy" id="652676"/>
    <lineage>
        <taxon>unclassified sequences</taxon>
        <taxon>metagenomes</taxon>
        <taxon>ecological metagenomes</taxon>
    </lineage>
</organism>
<evidence type="ECO:0000256" key="2">
    <source>
        <dbReference type="ARBA" id="ARBA00011940"/>
    </source>
</evidence>
<dbReference type="PROSITE" id="PS51440">
    <property type="entry name" value="TIM_2"/>
    <property type="match status" value="1"/>
</dbReference>
<dbReference type="GO" id="GO:0004807">
    <property type="term" value="F:triose-phosphate isomerase activity"/>
    <property type="evidence" value="ECO:0007669"/>
    <property type="project" value="UniProtKB-EC"/>
</dbReference>
<dbReference type="GO" id="GO:0046166">
    <property type="term" value="P:glyceraldehyde-3-phosphate biosynthetic process"/>
    <property type="evidence" value="ECO:0007669"/>
    <property type="project" value="TreeGrafter"/>
</dbReference>
<dbReference type="NCBIfam" id="TIGR00419">
    <property type="entry name" value="tim"/>
    <property type="match status" value="1"/>
</dbReference>
<dbReference type="InterPro" id="IPR000652">
    <property type="entry name" value="Triosephosphate_isomerase"/>
</dbReference>
<dbReference type="PANTHER" id="PTHR21139">
    <property type="entry name" value="TRIOSEPHOSPHATE ISOMERASE"/>
    <property type="match status" value="1"/>
</dbReference>
<evidence type="ECO:0000256" key="5">
    <source>
        <dbReference type="ARBA" id="ARBA00023152"/>
    </source>
</evidence>
<dbReference type="GO" id="GO:0005829">
    <property type="term" value="C:cytosol"/>
    <property type="evidence" value="ECO:0007669"/>
    <property type="project" value="TreeGrafter"/>
</dbReference>
<dbReference type="InterPro" id="IPR022896">
    <property type="entry name" value="TrioseP_Isoase_bac/euk"/>
</dbReference>
<proteinExistence type="inferred from homology"/>
<evidence type="ECO:0000256" key="3">
    <source>
        <dbReference type="ARBA" id="ARBA00022432"/>
    </source>
</evidence>
<keyword evidence="4" id="KW-0963">Cytoplasm</keyword>
<reference evidence="7" key="1">
    <citation type="submission" date="2018-06" db="EMBL/GenBank/DDBJ databases">
        <authorList>
            <person name="Zhirakovskaya E."/>
        </authorList>
    </citation>
    <scope>NUCLEOTIDE SEQUENCE</scope>
</reference>
<accession>A0A3B1CX97</accession>
<dbReference type="PANTHER" id="PTHR21139:SF42">
    <property type="entry name" value="TRIOSEPHOSPHATE ISOMERASE"/>
    <property type="match status" value="1"/>
</dbReference>
<keyword evidence="6 7" id="KW-0413">Isomerase</keyword>
<dbReference type="EC" id="5.3.1.1" evidence="2"/>
<dbReference type="Pfam" id="PF00121">
    <property type="entry name" value="TIM"/>
    <property type="match status" value="1"/>
</dbReference>
<dbReference type="CDD" id="cd00311">
    <property type="entry name" value="TIM"/>
    <property type="match status" value="1"/>
</dbReference>
<dbReference type="GO" id="GO:0006094">
    <property type="term" value="P:gluconeogenesis"/>
    <property type="evidence" value="ECO:0007669"/>
    <property type="project" value="UniProtKB-KW"/>
</dbReference>
<comment type="pathway">
    <text evidence="1">Carbohydrate degradation; glycolysis; D-glyceraldehyde 3-phosphate from glycerone phosphate: step 1/1.</text>
</comment>
<gene>
    <name evidence="7" type="ORF">MNBD_NITROSPIRAE01-155</name>
</gene>
<sequence length="261" mass="28336">MSRPPCFVANWKMNMGLKASESHLSDLIKHCADVVLAPSKIIIAPPFTALQTVSNILNTAACEIDLAAQNVHFSPKGAYTGEISTEMLCEIGCKYVIIGHSERRILFSENDEEIHKKLVAVRKAGLFPILCIGETQQDRQAGKTWQRLQGQLNSVFSEEFIASGLCDTVSDWMIAYEPVWAIGTGETPEPADVTEVHQQIQSLIADTVGKGVPRILYGGSVSEENIVDFMKTPDIDGVLVGGASLSPKTFFEIIAQGASAK</sequence>
<dbReference type="AlphaFoldDB" id="A0A3B1CX97"/>
<dbReference type="InterPro" id="IPR035990">
    <property type="entry name" value="TIM_sf"/>
</dbReference>
<dbReference type="InterPro" id="IPR020861">
    <property type="entry name" value="Triosephosphate_isomerase_AS"/>
</dbReference>
<dbReference type="InterPro" id="IPR013785">
    <property type="entry name" value="Aldolase_TIM"/>
</dbReference>
<dbReference type="PROSITE" id="PS00171">
    <property type="entry name" value="TIM_1"/>
    <property type="match status" value="1"/>
</dbReference>
<dbReference type="FunFam" id="3.20.20.70:FF:000016">
    <property type="entry name" value="Triosephosphate isomerase"/>
    <property type="match status" value="1"/>
</dbReference>
<evidence type="ECO:0000256" key="4">
    <source>
        <dbReference type="ARBA" id="ARBA00022490"/>
    </source>
</evidence>
<dbReference type="EMBL" id="UOGF01000101">
    <property type="protein sequence ID" value="VAX33072.1"/>
    <property type="molecule type" value="Genomic_DNA"/>
</dbReference>
<evidence type="ECO:0000256" key="1">
    <source>
        <dbReference type="ARBA" id="ARBA00004680"/>
    </source>
</evidence>
<evidence type="ECO:0000256" key="6">
    <source>
        <dbReference type="ARBA" id="ARBA00023235"/>
    </source>
</evidence>
<name>A0A3B1CX97_9ZZZZ</name>
<dbReference type="HAMAP" id="MF_00147_B">
    <property type="entry name" value="TIM_B"/>
    <property type="match status" value="1"/>
</dbReference>
<dbReference type="GO" id="GO:0019563">
    <property type="term" value="P:glycerol catabolic process"/>
    <property type="evidence" value="ECO:0007669"/>
    <property type="project" value="TreeGrafter"/>
</dbReference>
<keyword evidence="5" id="KW-0324">Glycolysis</keyword>
<dbReference type="Gene3D" id="3.20.20.70">
    <property type="entry name" value="Aldolase class I"/>
    <property type="match status" value="1"/>
</dbReference>
<dbReference type="SUPFAM" id="SSF51351">
    <property type="entry name" value="Triosephosphate isomerase (TIM)"/>
    <property type="match status" value="1"/>
</dbReference>
<dbReference type="GO" id="GO:0006096">
    <property type="term" value="P:glycolytic process"/>
    <property type="evidence" value="ECO:0007669"/>
    <property type="project" value="UniProtKB-KW"/>
</dbReference>
<keyword evidence="3" id="KW-0312">Gluconeogenesis</keyword>
<protein>
    <recommendedName>
        <fullName evidence="2">triose-phosphate isomerase</fullName>
        <ecNumber evidence="2">5.3.1.1</ecNumber>
    </recommendedName>
</protein>
<evidence type="ECO:0000313" key="7">
    <source>
        <dbReference type="EMBL" id="VAX33072.1"/>
    </source>
</evidence>